<reference evidence="4 5" key="1">
    <citation type="submission" date="2018-11" db="EMBL/GenBank/DDBJ databases">
        <authorList>
            <person name="Kleinhagauer T."/>
            <person name="Glaeser S.P."/>
            <person name="Spergser J."/>
            <person name="Ruckert C."/>
            <person name="Kaempfer P."/>
            <person name="Busse H.-J."/>
        </authorList>
    </citation>
    <scope>NUCLEOTIDE SEQUENCE [LARGE SCALE GENOMIC DNA]</scope>
    <source>
        <strain evidence="4 5">200CH</strain>
    </source>
</reference>
<dbReference type="PROSITE" id="PS51257">
    <property type="entry name" value="PROKAR_LIPOPROTEIN"/>
    <property type="match status" value="1"/>
</dbReference>
<feature type="compositionally biased region" description="Polar residues" evidence="1">
    <location>
        <begin position="45"/>
        <end position="56"/>
    </location>
</feature>
<keyword evidence="2" id="KW-0732">Signal</keyword>
<feature type="chain" id="PRO_5038688962" description="AMIN-like domain-containing protein" evidence="2">
    <location>
        <begin position="28"/>
        <end position="219"/>
    </location>
</feature>
<feature type="region of interest" description="Disordered" evidence="1">
    <location>
        <begin position="32"/>
        <end position="75"/>
    </location>
</feature>
<feature type="signal peptide" evidence="2">
    <location>
        <begin position="1"/>
        <end position="27"/>
    </location>
</feature>
<proteinExistence type="predicted"/>
<dbReference type="EMBL" id="CP033896">
    <property type="protein sequence ID" value="AZA14232.1"/>
    <property type="molecule type" value="Genomic_DNA"/>
</dbReference>
<feature type="domain" description="AMIN-like" evidence="3">
    <location>
        <begin position="93"/>
        <end position="217"/>
    </location>
</feature>
<evidence type="ECO:0000259" key="3">
    <source>
        <dbReference type="Pfam" id="PF24837"/>
    </source>
</evidence>
<keyword evidence="5" id="KW-1185">Reference proteome</keyword>
<dbReference type="Pfam" id="PF24837">
    <property type="entry name" value="AMIN-like"/>
    <property type="match status" value="1"/>
</dbReference>
<evidence type="ECO:0000256" key="2">
    <source>
        <dbReference type="SAM" id="SignalP"/>
    </source>
</evidence>
<name>A0A3G6J8W1_9CORY</name>
<organism evidence="4 5">
    <name type="scientific">Corynebacterium choanae</name>
    <dbReference type="NCBI Taxonomy" id="1862358"/>
    <lineage>
        <taxon>Bacteria</taxon>
        <taxon>Bacillati</taxon>
        <taxon>Actinomycetota</taxon>
        <taxon>Actinomycetes</taxon>
        <taxon>Mycobacteriales</taxon>
        <taxon>Corynebacteriaceae</taxon>
        <taxon>Corynebacterium</taxon>
    </lineage>
</organism>
<dbReference type="Proteomes" id="UP000269019">
    <property type="component" value="Chromosome"/>
</dbReference>
<dbReference type="RefSeq" id="WP_245992120.1">
    <property type="nucleotide sequence ID" value="NZ_CP033896.1"/>
</dbReference>
<feature type="compositionally biased region" description="Low complexity" evidence="1">
    <location>
        <begin position="32"/>
        <end position="44"/>
    </location>
</feature>
<accession>A0A3G6J8W1</accession>
<gene>
    <name evidence="4" type="ORF">CCHOA_09245</name>
</gene>
<sequence length="219" mass="23346" precursor="true">MSTTRIAPHRLHRLAAVLLATSCAVSACVITTPQPSPLQSTSTSESIAPEQSTTNDGAPPTGNADDTNAGLPPLGTANVEEKIQRPEPPADLNVTNVRIGTHDTFDRIVFDFTGAGTPGWFVRYTKDPTAQGSGKPVHIAGDTFLEVNIDGVAYPFEVGEAPKIFDITDPPGTLISEIDDVSIFEGRQQFMIGLSGGEHPYSVQVLNNPTRLVIDILQQ</sequence>
<protein>
    <recommendedName>
        <fullName evidence="3">AMIN-like domain-containing protein</fullName>
    </recommendedName>
</protein>
<dbReference type="InterPro" id="IPR056303">
    <property type="entry name" value="AMIN-like"/>
</dbReference>
<evidence type="ECO:0000313" key="4">
    <source>
        <dbReference type="EMBL" id="AZA14232.1"/>
    </source>
</evidence>
<dbReference type="AlphaFoldDB" id="A0A3G6J8W1"/>
<evidence type="ECO:0000256" key="1">
    <source>
        <dbReference type="SAM" id="MobiDB-lite"/>
    </source>
</evidence>
<dbReference type="KEGG" id="ccho:CCHOA_09245"/>
<evidence type="ECO:0000313" key="5">
    <source>
        <dbReference type="Proteomes" id="UP000269019"/>
    </source>
</evidence>